<dbReference type="Proteomes" id="UP000192656">
    <property type="component" value="Unassembled WGS sequence"/>
</dbReference>
<protein>
    <recommendedName>
        <fullName evidence="3">Ribbon-helix-helix protein, copG family</fullName>
    </recommendedName>
</protein>
<evidence type="ECO:0008006" key="3">
    <source>
        <dbReference type="Google" id="ProtNLM"/>
    </source>
</evidence>
<evidence type="ECO:0000313" key="1">
    <source>
        <dbReference type="EMBL" id="SMC78604.1"/>
    </source>
</evidence>
<dbReference type="EMBL" id="FWXR01000008">
    <property type="protein sequence ID" value="SMC78604.1"/>
    <property type="molecule type" value="Genomic_DNA"/>
</dbReference>
<keyword evidence="2" id="KW-1185">Reference proteome</keyword>
<proteinExistence type="predicted"/>
<reference evidence="1 2" key="1">
    <citation type="submission" date="2017-04" db="EMBL/GenBank/DDBJ databases">
        <authorList>
            <person name="Afonso C.L."/>
            <person name="Miller P.J."/>
            <person name="Scott M.A."/>
            <person name="Spackman E."/>
            <person name="Goraichik I."/>
            <person name="Dimitrov K.M."/>
            <person name="Suarez D.L."/>
            <person name="Swayne D.E."/>
        </authorList>
    </citation>
    <scope>NUCLEOTIDE SEQUENCE [LARGE SCALE GENOMIC DNA]</scope>
    <source>
        <strain evidence="1 2">CGMCC 1.10972</strain>
    </source>
</reference>
<dbReference type="AlphaFoldDB" id="A0A1W2C0R8"/>
<sequence length="74" mass="8575">MRKREKGFRQSEIFLHETEIQMLDRLKARLGLPSRSAAISAVMASTNIDAITPTVLQRMPNFARWNEDQNEETQ</sequence>
<gene>
    <name evidence="1" type="ORF">SAMN06297251_10866</name>
</gene>
<evidence type="ECO:0000313" key="2">
    <source>
        <dbReference type="Proteomes" id="UP000192656"/>
    </source>
</evidence>
<accession>A0A1W2C0R8</accession>
<name>A0A1W2C0R8_9HYPH</name>
<organism evidence="1 2">
    <name type="scientific">Fulvimarina manganoxydans</name>
    <dbReference type="NCBI Taxonomy" id="937218"/>
    <lineage>
        <taxon>Bacteria</taxon>
        <taxon>Pseudomonadati</taxon>
        <taxon>Pseudomonadota</taxon>
        <taxon>Alphaproteobacteria</taxon>
        <taxon>Hyphomicrobiales</taxon>
        <taxon>Aurantimonadaceae</taxon>
        <taxon>Fulvimarina</taxon>
    </lineage>
</organism>